<dbReference type="PROSITE" id="PS51257">
    <property type="entry name" value="PROKAR_LIPOPROTEIN"/>
    <property type="match status" value="1"/>
</dbReference>
<dbReference type="InterPro" id="IPR051829">
    <property type="entry name" value="Multiheme_Cytochr_ET"/>
</dbReference>
<proteinExistence type="predicted"/>
<keyword evidence="2 5" id="KW-0732">Signal</keyword>
<dbReference type="InterPro" id="IPR054337">
    <property type="entry name" value="Mtrc-MtrF-like_dom_II/IV"/>
</dbReference>
<keyword evidence="4" id="KW-0349">Heme</keyword>
<dbReference type="Pfam" id="PF22112">
    <property type="entry name" value="OmcA-like_N"/>
    <property type="match status" value="1"/>
</dbReference>
<dbReference type="InterPro" id="IPR009056">
    <property type="entry name" value="Cyt_c-like_dom"/>
</dbReference>
<dbReference type="Gene3D" id="3.90.10.10">
    <property type="entry name" value="Cytochrome C3"/>
    <property type="match status" value="1"/>
</dbReference>
<dbReference type="PANTHER" id="PTHR35038">
    <property type="entry name" value="DISSIMILATORY SULFITE REDUCTASE SIRA"/>
    <property type="match status" value="1"/>
</dbReference>
<keyword evidence="8" id="KW-1185">Reference proteome</keyword>
<evidence type="ECO:0000256" key="4">
    <source>
        <dbReference type="PROSITE-ProRule" id="PRU00433"/>
    </source>
</evidence>
<dbReference type="InterPro" id="IPR036280">
    <property type="entry name" value="Multihaem_cyt_sf"/>
</dbReference>
<dbReference type="PANTHER" id="PTHR35038:SF8">
    <property type="entry name" value="C-TYPE POLYHEME CYTOCHROME OMCC"/>
    <property type="match status" value="1"/>
</dbReference>
<organism evidence="7 8">
    <name type="scientific">Shewanella aestuarii</name>
    <dbReference type="NCBI Taxonomy" id="1028752"/>
    <lineage>
        <taxon>Bacteria</taxon>
        <taxon>Pseudomonadati</taxon>
        <taxon>Pseudomonadota</taxon>
        <taxon>Gammaproteobacteria</taxon>
        <taxon>Alteromonadales</taxon>
        <taxon>Shewanellaceae</taxon>
        <taxon>Shewanella</taxon>
    </lineage>
</organism>
<dbReference type="Proteomes" id="UP000502608">
    <property type="component" value="Chromosome"/>
</dbReference>
<evidence type="ECO:0000256" key="5">
    <source>
        <dbReference type="SAM" id="SignalP"/>
    </source>
</evidence>
<dbReference type="KEGG" id="saes:HBH39_06190"/>
<reference evidence="7 8" key="1">
    <citation type="submission" date="2020-03" db="EMBL/GenBank/DDBJ databases">
        <title>Complete genome sequence of Shewanella sp.</title>
        <authorList>
            <person name="Kim Y.-S."/>
            <person name="Kim S.-J."/>
            <person name="Jung H.-K."/>
            <person name="Kim K.-H."/>
        </authorList>
    </citation>
    <scope>NUCLEOTIDE SEQUENCE [LARGE SCALE GENOMIC DNA]</scope>
    <source>
        <strain evidence="7 8">PN3F2</strain>
    </source>
</reference>
<feature type="signal peptide" evidence="5">
    <location>
        <begin position="1"/>
        <end position="25"/>
    </location>
</feature>
<evidence type="ECO:0000313" key="8">
    <source>
        <dbReference type="Proteomes" id="UP000502608"/>
    </source>
</evidence>
<accession>A0A6G9QI04</accession>
<gene>
    <name evidence="7" type="ORF">HBH39_06190</name>
</gene>
<sequence>MMKRFNFNTTAKAVFSAGILSFALAGCGSDGKDGEDGPDAPYGVDIKSATTLKAKITHAAVTDGIVSVDFSLENANGIAVIGLEEFTDINTLGFGIAKLDALQKRTLVDTTAPDEPASRKGTKPTQWTSYINSVKTPNEAHIPEGFEALATEQIQASIETSCKTDCITMLSAGEYRYTFSKALSDYDQIDGLNTEYNPELVHRVTLELRPTSKTQNATLINTHFDFVPALDREATPEETRNLVNLQESCIRCHSDNYEHAWAPKLAMHGTKRTEIENCVVCHTTYSGDPETQATLDFGSMLHRIHQGTYVMAGYGGSVHDYTDVTFPAGDGCQSCHIQGEDAPAQADNFFYHRQEACASCHMAEFNPVDQKAWFTPPENQKDRGFVGNYFHYYATPEMDGVPGADVRSHFVAGDCSACHADDSNPMGAAKFHTAKATETINVRDAYAYEVSNGTYDADKGELTFALTWDKATLPHQDTSISSFYINIQAFDGVEFVMGPRPSSGPLGRNEGRISVDLTSVETNEYLTAAADGNTITYTLSGIGAPHTQIMDLKQGFIDGKLSVCAQAPDQTPESASLVDCATMAESNANFTVYVGSNKASFSEDGSDIAMRAMVASEAKCASCHEKQADFSESHSYKYAGAPDNSCRACHASEPNTAVKLADGSCVACHNGAPAHAIKAFDRGFDFKVLIHGLHADKRTGYYNPNKAKGDITFPNHYGDCAVCHDKGQLTMTNLGNKPAFAAADGEYSPTVAACASCHAPTAAGKEAAVQHFIANGGVYQGTAGEYVPGSESCATCHAEGKAYGIDKVHPVNYK</sequence>
<evidence type="ECO:0000256" key="1">
    <source>
        <dbReference type="ARBA" id="ARBA00022723"/>
    </source>
</evidence>
<dbReference type="NCBIfam" id="TIGR03507">
    <property type="entry name" value="decahem_SO1788"/>
    <property type="match status" value="1"/>
</dbReference>
<dbReference type="AlphaFoldDB" id="A0A6G9QI04"/>
<dbReference type="GO" id="GO:0046872">
    <property type="term" value="F:metal ion binding"/>
    <property type="evidence" value="ECO:0007669"/>
    <property type="project" value="UniProtKB-KW"/>
</dbReference>
<evidence type="ECO:0000256" key="3">
    <source>
        <dbReference type="ARBA" id="ARBA00023004"/>
    </source>
</evidence>
<dbReference type="SUPFAM" id="SSF48695">
    <property type="entry name" value="Multiheme cytochromes"/>
    <property type="match status" value="1"/>
</dbReference>
<dbReference type="CDD" id="cd08168">
    <property type="entry name" value="Cytochrom_C3"/>
    <property type="match status" value="1"/>
</dbReference>
<dbReference type="RefSeq" id="WP_167676572.1">
    <property type="nucleotide sequence ID" value="NZ_CP050313.1"/>
</dbReference>
<evidence type="ECO:0000259" key="6">
    <source>
        <dbReference type="PROSITE" id="PS51007"/>
    </source>
</evidence>
<keyword evidence="1 4" id="KW-0479">Metal-binding</keyword>
<feature type="domain" description="Cytochrome c" evidence="6">
    <location>
        <begin position="704"/>
        <end position="814"/>
    </location>
</feature>
<dbReference type="GO" id="GO:0009055">
    <property type="term" value="F:electron transfer activity"/>
    <property type="evidence" value="ECO:0007669"/>
    <property type="project" value="InterPro"/>
</dbReference>
<dbReference type="PROSITE" id="PS51007">
    <property type="entry name" value="CYTC"/>
    <property type="match status" value="1"/>
</dbReference>
<name>A0A6G9QI04_9GAMM</name>
<evidence type="ECO:0000256" key="2">
    <source>
        <dbReference type="ARBA" id="ARBA00022729"/>
    </source>
</evidence>
<feature type="chain" id="PRO_5026031581" evidence="5">
    <location>
        <begin position="26"/>
        <end position="814"/>
    </location>
</feature>
<dbReference type="InterPro" id="IPR020014">
    <property type="entry name" value="Decahaem_cyt-c_OmcA/MtrC"/>
</dbReference>
<dbReference type="GO" id="GO:0020037">
    <property type="term" value="F:heme binding"/>
    <property type="evidence" value="ECO:0007669"/>
    <property type="project" value="InterPro"/>
</dbReference>
<keyword evidence="3 4" id="KW-0408">Iron</keyword>
<dbReference type="EMBL" id="CP050313">
    <property type="protein sequence ID" value="QIR14126.1"/>
    <property type="molecule type" value="Genomic_DNA"/>
</dbReference>
<dbReference type="Pfam" id="PF22113">
    <property type="entry name" value="Mtrc-MtrF_II-IV_dom"/>
    <property type="match status" value="2"/>
</dbReference>
<dbReference type="Gene3D" id="1.10.1130.10">
    <property type="entry name" value="Flavocytochrome C3, Chain A"/>
    <property type="match status" value="1"/>
</dbReference>
<evidence type="ECO:0000313" key="7">
    <source>
        <dbReference type="EMBL" id="QIR14126.1"/>
    </source>
</evidence>
<dbReference type="InterPro" id="IPR054336">
    <property type="entry name" value="OmcA-like_N"/>
</dbReference>
<protein>
    <submittedName>
        <fullName evidence="7">OmcA/MtrC family decaheme c-type cytochrome</fullName>
    </submittedName>
</protein>